<evidence type="ECO:0000313" key="2">
    <source>
        <dbReference type="EMBL" id="TWT96921.1"/>
    </source>
</evidence>
<proteinExistence type="predicted"/>
<evidence type="ECO:0008006" key="4">
    <source>
        <dbReference type="Google" id="ProtNLM"/>
    </source>
</evidence>
<protein>
    <recommendedName>
        <fullName evidence="4">Chromosome partition protein Smc</fullName>
    </recommendedName>
</protein>
<evidence type="ECO:0000256" key="1">
    <source>
        <dbReference type="SAM" id="Coils"/>
    </source>
</evidence>
<reference evidence="2 3" key="1">
    <citation type="submission" date="2019-02" db="EMBL/GenBank/DDBJ databases">
        <title>Deep-cultivation of Planctomycetes and their phenomic and genomic characterization uncovers novel biology.</title>
        <authorList>
            <person name="Wiegand S."/>
            <person name="Jogler M."/>
            <person name="Boedeker C."/>
            <person name="Pinto D."/>
            <person name="Vollmers J."/>
            <person name="Rivas-Marin E."/>
            <person name="Kohn T."/>
            <person name="Peeters S.H."/>
            <person name="Heuer A."/>
            <person name="Rast P."/>
            <person name="Oberbeckmann S."/>
            <person name="Bunk B."/>
            <person name="Jeske O."/>
            <person name="Meyerdierks A."/>
            <person name="Storesund J.E."/>
            <person name="Kallscheuer N."/>
            <person name="Luecker S."/>
            <person name="Lage O.M."/>
            <person name="Pohl T."/>
            <person name="Merkel B.J."/>
            <person name="Hornburger P."/>
            <person name="Mueller R.-W."/>
            <person name="Bruemmer F."/>
            <person name="Labrenz M."/>
            <person name="Spormann A.M."/>
            <person name="Op Den Camp H."/>
            <person name="Overmann J."/>
            <person name="Amann R."/>
            <person name="Jetten M.S.M."/>
            <person name="Mascher T."/>
            <person name="Medema M.H."/>
            <person name="Devos D.P."/>
            <person name="Kaster A.-K."/>
            <person name="Ovreas L."/>
            <person name="Rohde M."/>
            <person name="Galperin M.Y."/>
            <person name="Jogler C."/>
        </authorList>
    </citation>
    <scope>NUCLEOTIDE SEQUENCE [LARGE SCALE GENOMIC DNA]</scope>
    <source>
        <strain evidence="2 3">Pla108</strain>
    </source>
</reference>
<name>A0A5C6ACZ0_9BACT</name>
<dbReference type="RefSeq" id="WP_146445422.1">
    <property type="nucleotide sequence ID" value="NZ_SJPR01000003.1"/>
</dbReference>
<evidence type="ECO:0000313" key="3">
    <source>
        <dbReference type="Proteomes" id="UP000317421"/>
    </source>
</evidence>
<organism evidence="2 3">
    <name type="scientific">Botrimarina colliarenosi</name>
    <dbReference type="NCBI Taxonomy" id="2528001"/>
    <lineage>
        <taxon>Bacteria</taxon>
        <taxon>Pseudomonadati</taxon>
        <taxon>Planctomycetota</taxon>
        <taxon>Planctomycetia</taxon>
        <taxon>Pirellulales</taxon>
        <taxon>Lacipirellulaceae</taxon>
        <taxon>Botrimarina</taxon>
    </lineage>
</organism>
<dbReference type="Proteomes" id="UP000317421">
    <property type="component" value="Unassembled WGS sequence"/>
</dbReference>
<keyword evidence="1" id="KW-0175">Coiled coil</keyword>
<feature type="coiled-coil region" evidence="1">
    <location>
        <begin position="110"/>
        <end position="197"/>
    </location>
</feature>
<keyword evidence="3" id="KW-1185">Reference proteome</keyword>
<sequence>MSKVTVKEAALLSGKSRETINAATKSGRLSYSLDGKNKKVIDVAELERVYPLTKSVDEIRETVGQGKAPVRSGRASLEPDVRERIAGLTERLAASETLQATLTAERVRERRQLEDEIAHLRETLAKAQDQHNKALLLITDETKGASGRTSDWERSIKALEKRIGNQEQQAKDYRGRLDEATRKIDQYRQALRAERNKSFWKKLFG</sequence>
<dbReference type="OrthoDB" id="270408at2"/>
<accession>A0A5C6ACZ0</accession>
<dbReference type="EMBL" id="SJPR01000003">
    <property type="protein sequence ID" value="TWT96921.1"/>
    <property type="molecule type" value="Genomic_DNA"/>
</dbReference>
<dbReference type="AlphaFoldDB" id="A0A5C6ACZ0"/>
<gene>
    <name evidence="2" type="ORF">Pla108_26970</name>
</gene>
<comment type="caution">
    <text evidence="2">The sequence shown here is derived from an EMBL/GenBank/DDBJ whole genome shotgun (WGS) entry which is preliminary data.</text>
</comment>
<dbReference type="SUPFAM" id="SSF57997">
    <property type="entry name" value="Tropomyosin"/>
    <property type="match status" value="1"/>
</dbReference>
<dbReference type="Gene3D" id="1.10.287.1490">
    <property type="match status" value="1"/>
</dbReference>